<dbReference type="GO" id="GO:0032263">
    <property type="term" value="P:GMP salvage"/>
    <property type="evidence" value="ECO:0007669"/>
    <property type="project" value="TreeGrafter"/>
</dbReference>
<reference evidence="4 5" key="1">
    <citation type="submission" date="2011-09" db="EMBL/GenBank/DDBJ databases">
        <title>Complete sequence of chromosome of Thioflavicoccus mobilis 8321.</title>
        <authorList>
            <consortium name="US DOE Joint Genome Institute"/>
            <person name="Lucas S."/>
            <person name="Han J."/>
            <person name="Lapidus A."/>
            <person name="Cheng J.-F."/>
            <person name="Goodwin L."/>
            <person name="Pitluck S."/>
            <person name="Peters L."/>
            <person name="Ovchinnikova G."/>
            <person name="Lu M."/>
            <person name="Detter J.C."/>
            <person name="Han C."/>
            <person name="Tapia R."/>
            <person name="Land M."/>
            <person name="Hauser L."/>
            <person name="Kyrpides N."/>
            <person name="Ivanova N."/>
            <person name="Pagani I."/>
            <person name="Vogl K."/>
            <person name="Liu Z."/>
            <person name="Imhoff J."/>
            <person name="Thiel V."/>
            <person name="Frigaard N.-U."/>
            <person name="Bryant D."/>
            <person name="Woyke T."/>
        </authorList>
    </citation>
    <scope>NUCLEOTIDE SEQUENCE [LARGE SCALE GENOMIC DNA]</scope>
    <source>
        <strain evidence="4 5">8321</strain>
    </source>
</reference>
<dbReference type="GO" id="GO:0004422">
    <property type="term" value="F:hypoxanthine phosphoribosyltransferase activity"/>
    <property type="evidence" value="ECO:0007669"/>
    <property type="project" value="TreeGrafter"/>
</dbReference>
<dbReference type="GO" id="GO:0000287">
    <property type="term" value="F:magnesium ion binding"/>
    <property type="evidence" value="ECO:0007669"/>
    <property type="project" value="TreeGrafter"/>
</dbReference>
<dbReference type="PANTHER" id="PTHR43340">
    <property type="entry name" value="HYPOXANTHINE-GUANINE PHOSPHORIBOSYLTRANSFERASE"/>
    <property type="match status" value="1"/>
</dbReference>
<dbReference type="GO" id="GO:0006178">
    <property type="term" value="P:guanine salvage"/>
    <property type="evidence" value="ECO:0007669"/>
    <property type="project" value="TreeGrafter"/>
</dbReference>
<dbReference type="InterPro" id="IPR029057">
    <property type="entry name" value="PRTase-like"/>
</dbReference>
<dbReference type="SUPFAM" id="SSF53271">
    <property type="entry name" value="PRTase-like"/>
    <property type="match status" value="1"/>
</dbReference>
<keyword evidence="5" id="KW-1185">Reference proteome</keyword>
<dbReference type="GO" id="GO:0005829">
    <property type="term" value="C:cytosol"/>
    <property type="evidence" value="ECO:0007669"/>
    <property type="project" value="TreeGrafter"/>
</dbReference>
<dbReference type="Gene3D" id="3.40.50.2020">
    <property type="match status" value="1"/>
</dbReference>
<dbReference type="EMBL" id="CP003051">
    <property type="protein sequence ID" value="AGA90826.1"/>
    <property type="molecule type" value="Genomic_DNA"/>
</dbReference>
<gene>
    <name evidence="4" type="ORF">Thimo_2073</name>
</gene>
<dbReference type="NCBIfam" id="NF006605">
    <property type="entry name" value="PRK09162.1"/>
    <property type="match status" value="1"/>
</dbReference>
<feature type="domain" description="Phosphoribosyltransferase" evidence="3">
    <location>
        <begin position="20"/>
        <end position="158"/>
    </location>
</feature>
<dbReference type="Proteomes" id="UP000010816">
    <property type="component" value="Chromosome"/>
</dbReference>
<evidence type="ECO:0000313" key="4">
    <source>
        <dbReference type="EMBL" id="AGA90826.1"/>
    </source>
</evidence>
<evidence type="ECO:0000259" key="3">
    <source>
        <dbReference type="Pfam" id="PF00156"/>
    </source>
</evidence>
<dbReference type="InterPro" id="IPR050408">
    <property type="entry name" value="HGPRT"/>
</dbReference>
<dbReference type="Pfam" id="PF00156">
    <property type="entry name" value="Pribosyltran"/>
    <property type="match status" value="1"/>
</dbReference>
<dbReference type="GO" id="GO:0032264">
    <property type="term" value="P:IMP salvage"/>
    <property type="evidence" value="ECO:0007669"/>
    <property type="project" value="TreeGrafter"/>
</dbReference>
<dbReference type="PATRIC" id="fig|765912.4.peg.2027"/>
<name>L0GXX6_9GAMM</name>
<dbReference type="CDD" id="cd06223">
    <property type="entry name" value="PRTases_typeI"/>
    <property type="match status" value="1"/>
</dbReference>
<evidence type="ECO:0000256" key="1">
    <source>
        <dbReference type="ARBA" id="ARBA00048811"/>
    </source>
</evidence>
<dbReference type="GO" id="GO:0046100">
    <property type="term" value="P:hypoxanthine metabolic process"/>
    <property type="evidence" value="ECO:0007669"/>
    <property type="project" value="TreeGrafter"/>
</dbReference>
<dbReference type="STRING" id="765912.Thimo_2073"/>
<comment type="catalytic activity">
    <reaction evidence="2">
        <text>IMP + diphosphate = hypoxanthine + 5-phospho-alpha-D-ribose 1-diphosphate</text>
        <dbReference type="Rhea" id="RHEA:17973"/>
        <dbReference type="ChEBI" id="CHEBI:17368"/>
        <dbReference type="ChEBI" id="CHEBI:33019"/>
        <dbReference type="ChEBI" id="CHEBI:58017"/>
        <dbReference type="ChEBI" id="CHEBI:58053"/>
        <dbReference type="EC" id="2.4.2.8"/>
    </reaction>
    <physiologicalReaction direction="right-to-left" evidence="2">
        <dbReference type="Rhea" id="RHEA:17975"/>
    </physiologicalReaction>
</comment>
<dbReference type="InterPro" id="IPR000836">
    <property type="entry name" value="PRTase_dom"/>
</dbReference>
<evidence type="ECO:0000313" key="5">
    <source>
        <dbReference type="Proteomes" id="UP000010816"/>
    </source>
</evidence>
<keyword evidence="4" id="KW-0808">Transferase</keyword>
<organism evidence="4 5">
    <name type="scientific">Thioflavicoccus mobilis 8321</name>
    <dbReference type="NCBI Taxonomy" id="765912"/>
    <lineage>
        <taxon>Bacteria</taxon>
        <taxon>Pseudomonadati</taxon>
        <taxon>Pseudomonadota</taxon>
        <taxon>Gammaproteobacteria</taxon>
        <taxon>Chromatiales</taxon>
        <taxon>Chromatiaceae</taxon>
        <taxon>Thioflavicoccus</taxon>
    </lineage>
</organism>
<protein>
    <submittedName>
        <fullName evidence="4">Hypoxanthine-guanine phosphoribosyltransferase</fullName>
    </submittedName>
</protein>
<dbReference type="PANTHER" id="PTHR43340:SF1">
    <property type="entry name" value="HYPOXANTHINE PHOSPHORIBOSYLTRANSFERASE"/>
    <property type="match status" value="1"/>
</dbReference>
<proteinExistence type="predicted"/>
<keyword evidence="4" id="KW-0328">Glycosyltransferase</keyword>
<comment type="catalytic activity">
    <reaction evidence="1">
        <text>GMP + diphosphate = guanine + 5-phospho-alpha-D-ribose 1-diphosphate</text>
        <dbReference type="Rhea" id="RHEA:25424"/>
        <dbReference type="ChEBI" id="CHEBI:16235"/>
        <dbReference type="ChEBI" id="CHEBI:33019"/>
        <dbReference type="ChEBI" id="CHEBI:58017"/>
        <dbReference type="ChEBI" id="CHEBI:58115"/>
        <dbReference type="EC" id="2.4.2.8"/>
    </reaction>
    <physiologicalReaction direction="right-to-left" evidence="1">
        <dbReference type="Rhea" id="RHEA:25426"/>
    </physiologicalReaction>
</comment>
<dbReference type="KEGG" id="tmb:Thimo_2073"/>
<accession>L0GXX6</accession>
<dbReference type="RefSeq" id="WP_015280966.1">
    <property type="nucleotide sequence ID" value="NC_019940.1"/>
</dbReference>
<dbReference type="AlphaFoldDB" id="L0GXX6"/>
<dbReference type="HOGENOM" id="CLU_073615_2_0_6"/>
<dbReference type="OrthoDB" id="9802824at2"/>
<dbReference type="eggNOG" id="COG0634">
    <property type="taxonomic scope" value="Bacteria"/>
</dbReference>
<evidence type="ECO:0000256" key="2">
    <source>
        <dbReference type="ARBA" id="ARBA00049402"/>
    </source>
</evidence>
<sequence length="185" mass="20349">MKLTDADSAAVAGRAECLVTGEEMERILDRLAAEVTETLHDKDPVVLCIMTGGIIAVGQLLPRLGFPLRLEYAHLTRYLGATSGGELEWRHRPSEAVRGEHVLIVDDILDEGITLRAIREACEADGAASIQSLVLVEKDRPRAVPCAADFVGVHLPNRYLYGYGLDYKHYFRNARGVYAVADEDT</sequence>